<proteinExistence type="predicted"/>
<dbReference type="OrthoDB" id="10608808at2759"/>
<dbReference type="AlphaFoldDB" id="A0A9P4HA04"/>
<reference evidence="2" key="1">
    <citation type="journal article" date="2020" name="Stud. Mycol.">
        <title>101 Dothideomycetes genomes: a test case for predicting lifestyles and emergence of pathogens.</title>
        <authorList>
            <person name="Haridas S."/>
            <person name="Albert R."/>
            <person name="Binder M."/>
            <person name="Bloem J."/>
            <person name="Labutti K."/>
            <person name="Salamov A."/>
            <person name="Andreopoulos B."/>
            <person name="Baker S."/>
            <person name="Barry K."/>
            <person name="Bills G."/>
            <person name="Bluhm B."/>
            <person name="Cannon C."/>
            <person name="Castanera R."/>
            <person name="Culley D."/>
            <person name="Daum C."/>
            <person name="Ezra D."/>
            <person name="Gonzalez J."/>
            <person name="Henrissat B."/>
            <person name="Kuo A."/>
            <person name="Liang C."/>
            <person name="Lipzen A."/>
            <person name="Lutzoni F."/>
            <person name="Magnuson J."/>
            <person name="Mondo S."/>
            <person name="Nolan M."/>
            <person name="Ohm R."/>
            <person name="Pangilinan J."/>
            <person name="Park H.-J."/>
            <person name="Ramirez L."/>
            <person name="Alfaro M."/>
            <person name="Sun H."/>
            <person name="Tritt A."/>
            <person name="Yoshinaga Y."/>
            <person name="Zwiers L.-H."/>
            <person name="Turgeon B."/>
            <person name="Goodwin S."/>
            <person name="Spatafora J."/>
            <person name="Crous P."/>
            <person name="Grigoriev I."/>
        </authorList>
    </citation>
    <scope>NUCLEOTIDE SEQUENCE</scope>
    <source>
        <strain evidence="2">CBS 110217</strain>
    </source>
</reference>
<evidence type="ECO:0000256" key="1">
    <source>
        <dbReference type="SAM" id="SignalP"/>
    </source>
</evidence>
<protein>
    <submittedName>
        <fullName evidence="2">Uncharacterized protein</fullName>
    </submittedName>
</protein>
<keyword evidence="1" id="KW-0732">Signal</keyword>
<feature type="chain" id="PRO_5040367397" evidence="1">
    <location>
        <begin position="17"/>
        <end position="108"/>
    </location>
</feature>
<dbReference type="EMBL" id="ML978195">
    <property type="protein sequence ID" value="KAF2029919.1"/>
    <property type="molecule type" value="Genomic_DNA"/>
</dbReference>
<organism evidence="2 3">
    <name type="scientific">Setomelanomma holmii</name>
    <dbReference type="NCBI Taxonomy" id="210430"/>
    <lineage>
        <taxon>Eukaryota</taxon>
        <taxon>Fungi</taxon>
        <taxon>Dikarya</taxon>
        <taxon>Ascomycota</taxon>
        <taxon>Pezizomycotina</taxon>
        <taxon>Dothideomycetes</taxon>
        <taxon>Pleosporomycetidae</taxon>
        <taxon>Pleosporales</taxon>
        <taxon>Pleosporineae</taxon>
        <taxon>Phaeosphaeriaceae</taxon>
        <taxon>Setomelanomma</taxon>
    </lineage>
</organism>
<evidence type="ECO:0000313" key="3">
    <source>
        <dbReference type="Proteomes" id="UP000799777"/>
    </source>
</evidence>
<accession>A0A9P4HA04</accession>
<dbReference type="Proteomes" id="UP000799777">
    <property type="component" value="Unassembled WGS sequence"/>
</dbReference>
<gene>
    <name evidence="2" type="ORF">EK21DRAFT_89342</name>
</gene>
<feature type="signal peptide" evidence="1">
    <location>
        <begin position="1"/>
        <end position="16"/>
    </location>
</feature>
<sequence length="108" mass="11426">MRFFLALPILAVCAAAAPSSEKLRACLRMCVSEPVKSCGVGSENVKMGIDATPVPLPKPIASPTPVPLPSPISVAKVCDRQCMPDAIKMCGEGWKTEESGVCWMCCKS</sequence>
<name>A0A9P4HA04_9PLEO</name>
<comment type="caution">
    <text evidence="2">The sequence shown here is derived from an EMBL/GenBank/DDBJ whole genome shotgun (WGS) entry which is preliminary data.</text>
</comment>
<keyword evidence="3" id="KW-1185">Reference proteome</keyword>
<evidence type="ECO:0000313" key="2">
    <source>
        <dbReference type="EMBL" id="KAF2029919.1"/>
    </source>
</evidence>